<evidence type="ECO:0000256" key="6">
    <source>
        <dbReference type="ARBA" id="ARBA00022801"/>
    </source>
</evidence>
<dbReference type="Gene3D" id="3.40.50.1380">
    <property type="entry name" value="Methylglyoxal synthase-like domain"/>
    <property type="match status" value="1"/>
</dbReference>
<organism evidence="10 11">
    <name type="scientific">Variovorax ginsengisoli</name>
    <dbReference type="NCBI Taxonomy" id="363844"/>
    <lineage>
        <taxon>Bacteria</taxon>
        <taxon>Pseudomonadati</taxon>
        <taxon>Pseudomonadota</taxon>
        <taxon>Betaproteobacteria</taxon>
        <taxon>Burkholderiales</taxon>
        <taxon>Comamonadaceae</taxon>
        <taxon>Variovorax</taxon>
    </lineage>
</organism>
<keyword evidence="11" id="KW-1185">Reference proteome</keyword>
<dbReference type="SUPFAM" id="SSF53927">
    <property type="entry name" value="Cytidine deaminase-like"/>
    <property type="match status" value="1"/>
</dbReference>
<dbReference type="Gene3D" id="3.40.140.20">
    <property type="match status" value="2"/>
</dbReference>
<dbReference type="EC" id="2.1.2.3" evidence="8"/>
<keyword evidence="4 8" id="KW-0808">Transferase</keyword>
<dbReference type="InterPro" id="IPR011607">
    <property type="entry name" value="MGS-like_dom"/>
</dbReference>
<evidence type="ECO:0000256" key="2">
    <source>
        <dbReference type="ARBA" id="ARBA00004954"/>
    </source>
</evidence>
<dbReference type="Proteomes" id="UP001226867">
    <property type="component" value="Unassembled WGS sequence"/>
</dbReference>
<dbReference type="EMBL" id="JAUSRO010000002">
    <property type="protein sequence ID" value="MDP9898337.1"/>
    <property type="molecule type" value="Genomic_DNA"/>
</dbReference>
<dbReference type="SMART" id="SM00798">
    <property type="entry name" value="AICARFT_IMPCHas"/>
    <property type="match status" value="1"/>
</dbReference>
<dbReference type="PANTHER" id="PTHR11692">
    <property type="entry name" value="BIFUNCTIONAL PURINE BIOSYNTHESIS PROTEIN PURH"/>
    <property type="match status" value="1"/>
</dbReference>
<protein>
    <recommendedName>
        <fullName evidence="8">Bifunctional purine biosynthesis protein PurH</fullName>
    </recommendedName>
    <domain>
        <recommendedName>
            <fullName evidence="8">Phosphoribosylaminoimidazolecarboxamide formyltransferase</fullName>
            <ecNumber evidence="8">2.1.2.3</ecNumber>
        </recommendedName>
        <alternativeName>
            <fullName evidence="8">AICAR transformylase</fullName>
        </alternativeName>
    </domain>
    <domain>
        <recommendedName>
            <fullName evidence="8">IMP cyclohydrolase</fullName>
            <ecNumber evidence="8">3.5.4.10</ecNumber>
        </recommendedName>
        <alternativeName>
            <fullName evidence="8">ATIC</fullName>
        </alternativeName>
        <alternativeName>
            <fullName evidence="8">IMP synthase</fullName>
        </alternativeName>
        <alternativeName>
            <fullName evidence="8">Inosinicase</fullName>
        </alternativeName>
    </domain>
</protein>
<dbReference type="Pfam" id="PF02142">
    <property type="entry name" value="MGS"/>
    <property type="match status" value="1"/>
</dbReference>
<evidence type="ECO:0000256" key="7">
    <source>
        <dbReference type="ARBA" id="ARBA00023268"/>
    </source>
</evidence>
<evidence type="ECO:0000256" key="3">
    <source>
        <dbReference type="ARBA" id="ARBA00007667"/>
    </source>
</evidence>
<evidence type="ECO:0000313" key="11">
    <source>
        <dbReference type="Proteomes" id="UP001226867"/>
    </source>
</evidence>
<dbReference type="EC" id="3.5.4.10" evidence="8"/>
<evidence type="ECO:0000313" key="10">
    <source>
        <dbReference type="EMBL" id="MDP9898337.1"/>
    </source>
</evidence>
<dbReference type="CDD" id="cd01421">
    <property type="entry name" value="IMPCH"/>
    <property type="match status" value="1"/>
</dbReference>
<comment type="catalytic activity">
    <reaction evidence="8">
        <text>IMP + H2O = 5-formamido-1-(5-phospho-D-ribosyl)imidazole-4-carboxamide</text>
        <dbReference type="Rhea" id="RHEA:18445"/>
        <dbReference type="ChEBI" id="CHEBI:15377"/>
        <dbReference type="ChEBI" id="CHEBI:58053"/>
        <dbReference type="ChEBI" id="CHEBI:58467"/>
        <dbReference type="EC" id="3.5.4.10"/>
    </reaction>
</comment>
<proteinExistence type="inferred from homology"/>
<dbReference type="HAMAP" id="MF_00139">
    <property type="entry name" value="PurH"/>
    <property type="match status" value="1"/>
</dbReference>
<comment type="catalytic activity">
    <reaction evidence="8">
        <text>(6R)-10-formyltetrahydrofolate + 5-amino-1-(5-phospho-beta-D-ribosyl)imidazole-4-carboxamide = 5-formamido-1-(5-phospho-D-ribosyl)imidazole-4-carboxamide + (6S)-5,6,7,8-tetrahydrofolate</text>
        <dbReference type="Rhea" id="RHEA:22192"/>
        <dbReference type="ChEBI" id="CHEBI:57453"/>
        <dbReference type="ChEBI" id="CHEBI:58467"/>
        <dbReference type="ChEBI" id="CHEBI:58475"/>
        <dbReference type="ChEBI" id="CHEBI:195366"/>
        <dbReference type="EC" id="2.1.2.3"/>
    </reaction>
</comment>
<keyword evidence="6 8" id="KW-0378">Hydrolase</keyword>
<gene>
    <name evidence="8" type="primary">purH</name>
    <name evidence="10" type="ORF">J2W36_000572</name>
</gene>
<feature type="domain" description="MGS-like" evidence="9">
    <location>
        <begin position="2"/>
        <end position="150"/>
    </location>
</feature>
<comment type="domain">
    <text evidence="8">The IMP cyclohydrolase activity resides in the N-terminal region.</text>
</comment>
<dbReference type="InterPro" id="IPR002695">
    <property type="entry name" value="PurH-like"/>
</dbReference>
<accession>A0ABT9S4R2</accession>
<evidence type="ECO:0000256" key="5">
    <source>
        <dbReference type="ARBA" id="ARBA00022755"/>
    </source>
</evidence>
<sequence length="540" mass="57414">MTKNPMALTALLSVSDKTGILEFAQALNALGIKLLSTGGTAKLLADAGLPVTEVADHTGFPEMLDGRVKTLHPKIHGGLLARRDLPAHVAAIQEHGIDTIDLLVVNLYPFEATVAKPGCTLEDAIENIDIGGPAMVRSAAKNWKDVGVLTDASQYAVALAELKADGKLSDKTKFAFSVAAFNRIADYDGAISDYLSAIDFDASIGQSAPKRTLFPAQSNGRFVKIQDLRYGENPHQQAAFYRDLYPAPGSLVSAKQLQGKELSYNNIADADAAWECVKSFDVPACVIVKHANPCGVAIGKDAAEAYSKAFKTDPTSAFGGIIAFNRPVDADTAQAIAKQFVEVLMAPGYTPEALEVFQATKAKLNVRVLEIALPKGGASDWDNGRNMMDVKRVGSGLLIQTADNHELAASDLKVVSKKQPTPQQLDDLLFAWKVAKYVKSNAIVFCADGMTMGVGAGQMSRLDSARIASIKAEHAGLSLKGTAVASDAFFPFRDGLDVVVDAGASCVIQPGGSMRDQEVIDAADERGVVMVLSGVRHFRH</sequence>
<dbReference type="InterPro" id="IPR024051">
    <property type="entry name" value="AICAR_Tfase_dup_dom_sf"/>
</dbReference>
<comment type="caution">
    <text evidence="10">The sequence shown here is derived from an EMBL/GenBank/DDBJ whole genome shotgun (WGS) entry which is preliminary data.</text>
</comment>
<keyword evidence="5 8" id="KW-0658">Purine biosynthesis</keyword>
<dbReference type="GO" id="GO:0003937">
    <property type="term" value="F:IMP cyclohydrolase activity"/>
    <property type="evidence" value="ECO:0007669"/>
    <property type="project" value="UniProtKB-EC"/>
</dbReference>
<comment type="similarity">
    <text evidence="3 8">Belongs to the PurH family.</text>
</comment>
<dbReference type="InterPro" id="IPR036914">
    <property type="entry name" value="MGS-like_dom_sf"/>
</dbReference>
<evidence type="ECO:0000256" key="8">
    <source>
        <dbReference type="HAMAP-Rule" id="MF_00139"/>
    </source>
</evidence>
<evidence type="ECO:0000259" key="9">
    <source>
        <dbReference type="PROSITE" id="PS51855"/>
    </source>
</evidence>
<dbReference type="NCBIfam" id="TIGR00355">
    <property type="entry name" value="purH"/>
    <property type="match status" value="1"/>
</dbReference>
<keyword evidence="7 8" id="KW-0511">Multifunctional enzyme</keyword>
<dbReference type="SMART" id="SM00851">
    <property type="entry name" value="MGS"/>
    <property type="match status" value="1"/>
</dbReference>
<dbReference type="PIRSF" id="PIRSF000414">
    <property type="entry name" value="AICARFT_IMPCHas"/>
    <property type="match status" value="1"/>
</dbReference>
<dbReference type="GO" id="GO:0004643">
    <property type="term" value="F:phosphoribosylaminoimidazolecarboxamide formyltransferase activity"/>
    <property type="evidence" value="ECO:0007669"/>
    <property type="project" value="UniProtKB-EC"/>
</dbReference>
<comment type="pathway">
    <text evidence="2 8">Purine metabolism; IMP biosynthesis via de novo pathway; 5-formamido-1-(5-phospho-D-ribosyl)imidazole-4-carboxamide from 5-amino-1-(5-phospho-D-ribosyl)imidazole-4-carboxamide (10-formyl THF route): step 1/1.</text>
</comment>
<evidence type="ECO:0000256" key="1">
    <source>
        <dbReference type="ARBA" id="ARBA00004844"/>
    </source>
</evidence>
<dbReference type="InterPro" id="IPR016193">
    <property type="entry name" value="Cytidine_deaminase-like"/>
</dbReference>
<comment type="pathway">
    <text evidence="1 8">Purine metabolism; IMP biosynthesis via de novo pathway; IMP from 5-formamido-1-(5-phospho-D-ribosyl)imidazole-4-carboxamide: step 1/1.</text>
</comment>
<dbReference type="PANTHER" id="PTHR11692:SF0">
    <property type="entry name" value="BIFUNCTIONAL PURINE BIOSYNTHESIS PROTEIN ATIC"/>
    <property type="match status" value="1"/>
</dbReference>
<evidence type="ECO:0000256" key="4">
    <source>
        <dbReference type="ARBA" id="ARBA00022679"/>
    </source>
</evidence>
<name>A0ABT9S4R2_9BURK</name>
<dbReference type="PROSITE" id="PS51855">
    <property type="entry name" value="MGS"/>
    <property type="match status" value="1"/>
</dbReference>
<dbReference type="NCBIfam" id="NF002049">
    <property type="entry name" value="PRK00881.1"/>
    <property type="match status" value="1"/>
</dbReference>
<dbReference type="Pfam" id="PF01808">
    <property type="entry name" value="AICARFT_IMPCHas"/>
    <property type="match status" value="1"/>
</dbReference>
<dbReference type="SUPFAM" id="SSF52335">
    <property type="entry name" value="Methylglyoxal synthase-like"/>
    <property type="match status" value="1"/>
</dbReference>
<reference evidence="10 11" key="1">
    <citation type="submission" date="2023-07" db="EMBL/GenBank/DDBJ databases">
        <title>Sorghum-associated microbial communities from plants grown in Nebraska, USA.</title>
        <authorList>
            <person name="Schachtman D."/>
        </authorList>
    </citation>
    <scope>NUCLEOTIDE SEQUENCE [LARGE SCALE GENOMIC DNA]</scope>
    <source>
        <strain evidence="10 11">DS1607</strain>
    </source>
</reference>